<dbReference type="RefSeq" id="WP_184877053.1">
    <property type="nucleotide sequence ID" value="NZ_BOOV01000024.1"/>
</dbReference>
<reference evidence="2 3" key="1">
    <citation type="submission" date="2020-08" db="EMBL/GenBank/DDBJ databases">
        <title>Sequencing the genomes of 1000 actinobacteria strains.</title>
        <authorList>
            <person name="Klenk H.-P."/>
        </authorList>
    </citation>
    <scope>NUCLEOTIDE SEQUENCE [LARGE SCALE GENOMIC DNA]</scope>
    <source>
        <strain evidence="2 3">DSM 45784</strain>
    </source>
</reference>
<dbReference type="SUPFAM" id="SSF48264">
    <property type="entry name" value="Cytochrome P450"/>
    <property type="match status" value="1"/>
</dbReference>
<evidence type="ECO:0000313" key="3">
    <source>
        <dbReference type="Proteomes" id="UP000542210"/>
    </source>
</evidence>
<dbReference type="PANTHER" id="PTHR46696:SF1">
    <property type="entry name" value="CYTOCHROME P450 YJIB-RELATED"/>
    <property type="match status" value="1"/>
</dbReference>
<name>A0A7W7D549_9ACTN</name>
<accession>A0A7W7D549</accession>
<dbReference type="InterPro" id="IPR036396">
    <property type="entry name" value="Cyt_P450_sf"/>
</dbReference>
<dbReference type="EMBL" id="JACHND010000001">
    <property type="protein sequence ID" value="MBB4699485.1"/>
    <property type="molecule type" value="Genomic_DNA"/>
</dbReference>
<dbReference type="GO" id="GO:0016705">
    <property type="term" value="F:oxidoreductase activity, acting on paired donors, with incorporation or reduction of molecular oxygen"/>
    <property type="evidence" value="ECO:0007669"/>
    <property type="project" value="InterPro"/>
</dbReference>
<dbReference type="InterPro" id="IPR001128">
    <property type="entry name" value="Cyt_P450"/>
</dbReference>
<dbReference type="Gene3D" id="1.10.630.10">
    <property type="entry name" value="Cytochrome P450"/>
    <property type="match status" value="1"/>
</dbReference>
<dbReference type="PRINTS" id="PR00359">
    <property type="entry name" value="BP450"/>
</dbReference>
<proteinExistence type="inferred from homology"/>
<dbReference type="AlphaFoldDB" id="A0A7W7D549"/>
<organism evidence="2 3">
    <name type="scientific">Sphaerisporangium siamense</name>
    <dbReference type="NCBI Taxonomy" id="795645"/>
    <lineage>
        <taxon>Bacteria</taxon>
        <taxon>Bacillati</taxon>
        <taxon>Actinomycetota</taxon>
        <taxon>Actinomycetes</taxon>
        <taxon>Streptosporangiales</taxon>
        <taxon>Streptosporangiaceae</taxon>
        <taxon>Sphaerisporangium</taxon>
    </lineage>
</organism>
<dbReference type="Pfam" id="PF00067">
    <property type="entry name" value="p450"/>
    <property type="match status" value="2"/>
</dbReference>
<sequence length="406" mass="43796">MPEIAHEVLEYLCSAEARGERAHDLFSRLPLRAPVVRLRRAWIVSGHGLVTSLAVNPGLVMPPPDFPARTRAASPGFVEFFRSSMSTRPAADHRRLRGVLTKEFSGRAVERLRAPIQALADRLIDRMAARGGGDFVSEVAVPLPVLVTCTMLGLPEEDWDQVLRWAKALTAHIHSSFPGGAEPGADPMSEAEFARMRDYVGDLVERRRGGLDLVSRLNAAKEAGAIDHDEVVNLIMLLFMTGFDTVTVGLTNTLLCLHRNPGVARALRSDPGPAPAVFAEAVRLHTPTVMGARVATCDIRTGELDIRAGDTVLLLYAAANLDPARFPDPLAYRPDRERGAGVSFGHGTYFCVGAALAPLQAEAVLRRLARMTPAPVVDATGLAWRDELAFHGPATLPLSIPAEVAA</sequence>
<evidence type="ECO:0000256" key="1">
    <source>
        <dbReference type="ARBA" id="ARBA00010617"/>
    </source>
</evidence>
<comment type="similarity">
    <text evidence="1">Belongs to the cytochrome P450 family.</text>
</comment>
<comment type="caution">
    <text evidence="2">The sequence shown here is derived from an EMBL/GenBank/DDBJ whole genome shotgun (WGS) entry which is preliminary data.</text>
</comment>
<gene>
    <name evidence="2" type="ORF">BJ982_001029</name>
</gene>
<keyword evidence="3" id="KW-1185">Reference proteome</keyword>
<dbReference type="PANTHER" id="PTHR46696">
    <property type="entry name" value="P450, PUTATIVE (EUROFUNG)-RELATED"/>
    <property type="match status" value="1"/>
</dbReference>
<dbReference type="InterPro" id="IPR002397">
    <property type="entry name" value="Cyt_P450_B"/>
</dbReference>
<dbReference type="Proteomes" id="UP000542210">
    <property type="component" value="Unassembled WGS sequence"/>
</dbReference>
<evidence type="ECO:0000313" key="2">
    <source>
        <dbReference type="EMBL" id="MBB4699485.1"/>
    </source>
</evidence>
<dbReference type="GO" id="GO:0004497">
    <property type="term" value="F:monooxygenase activity"/>
    <property type="evidence" value="ECO:0007669"/>
    <property type="project" value="InterPro"/>
</dbReference>
<dbReference type="GO" id="GO:0020037">
    <property type="term" value="F:heme binding"/>
    <property type="evidence" value="ECO:0007669"/>
    <property type="project" value="InterPro"/>
</dbReference>
<dbReference type="GO" id="GO:0005506">
    <property type="term" value="F:iron ion binding"/>
    <property type="evidence" value="ECO:0007669"/>
    <property type="project" value="InterPro"/>
</dbReference>
<protein>
    <submittedName>
        <fullName evidence="2">Cytochrome P450</fullName>
    </submittedName>
</protein>